<feature type="region of interest" description="Disordered" evidence="1">
    <location>
        <begin position="279"/>
        <end position="403"/>
    </location>
</feature>
<name>A0A914B6N5_PATMI</name>
<dbReference type="RefSeq" id="XP_038071122.1">
    <property type="nucleotide sequence ID" value="XM_038215194.1"/>
</dbReference>
<dbReference type="PROSITE" id="PS50217">
    <property type="entry name" value="BZIP"/>
    <property type="match status" value="1"/>
</dbReference>
<evidence type="ECO:0000313" key="3">
    <source>
        <dbReference type="EnsemblMetazoa" id="XP_038071122.1"/>
    </source>
</evidence>
<feature type="compositionally biased region" description="Basic residues" evidence="1">
    <location>
        <begin position="237"/>
        <end position="246"/>
    </location>
</feature>
<dbReference type="GO" id="GO:0000977">
    <property type="term" value="F:RNA polymerase II transcription regulatory region sequence-specific DNA binding"/>
    <property type="evidence" value="ECO:0007669"/>
    <property type="project" value="TreeGrafter"/>
</dbReference>
<sequence>MFMSATRMDLSFGNFAGPGSSSDRALYSPDLSTYTGSPQSTFMYEQDEGLDRGKNMDSVFEFPRPMEISDLGGELNTSFWSEGSLLETSFVDSGKASLWDFSGFDDISSPLQHPEDDLSYSPTLAELNNDDSQSFDAMLSSHNACISSVASKKKSEGHSNLTGNPVKAECSMAGPAADVVSDARRESGRASPVHETLMSPDCPSVKPSAPLSTKLGARPHREKSSKSTDRLTLKTAPTHHHPSKLRKLMSHQSFHPSMLEPRGDQKRGKDQKWHEIQSFIHEDGTDSRASGRMAAARRTSSSPERKILIVKEEFDTSRAFTSGATDGYDSHDEGLGSEHEDQEDEENDDIMQEGEGLSDVEEEEEDDDDACSDMSEDHGVATTSSTARGLFPPKVKSRRSEYDDLTPNPKRLLLIGNELHKLNKVISGMIPVSALPPNARNRSRKEKNKLASRACRLKKKAQHEANKVKLYGLEKERDRLMQVIKAIRSEVIVYLNQQPKESPCLSDKLNALIKSILGQMVANHTKEFVSGVLEKAATGSKASGGLNFLTNHD</sequence>
<dbReference type="InterPro" id="IPR004827">
    <property type="entry name" value="bZIP"/>
</dbReference>
<dbReference type="SMART" id="SM00338">
    <property type="entry name" value="BRLZ"/>
    <property type="match status" value="1"/>
</dbReference>
<reference evidence="3" key="1">
    <citation type="submission" date="2022-11" db="UniProtKB">
        <authorList>
            <consortium name="EnsemblMetazoa"/>
        </authorList>
    </citation>
    <scope>IDENTIFICATION</scope>
</reference>
<dbReference type="OrthoDB" id="8931646at2759"/>
<proteinExistence type="predicted"/>
<feature type="domain" description="BZIP" evidence="2">
    <location>
        <begin position="438"/>
        <end position="491"/>
    </location>
</feature>
<dbReference type="AlphaFoldDB" id="A0A914B6N5"/>
<organism evidence="3 4">
    <name type="scientific">Patiria miniata</name>
    <name type="common">Bat star</name>
    <name type="synonym">Asterina miniata</name>
    <dbReference type="NCBI Taxonomy" id="46514"/>
    <lineage>
        <taxon>Eukaryota</taxon>
        <taxon>Metazoa</taxon>
        <taxon>Echinodermata</taxon>
        <taxon>Eleutherozoa</taxon>
        <taxon>Asterozoa</taxon>
        <taxon>Asteroidea</taxon>
        <taxon>Valvatacea</taxon>
        <taxon>Valvatida</taxon>
        <taxon>Asterinidae</taxon>
        <taxon>Patiria</taxon>
    </lineage>
</organism>
<dbReference type="InterPro" id="IPR046347">
    <property type="entry name" value="bZIP_sf"/>
</dbReference>
<dbReference type="GeneID" id="119740009"/>
<dbReference type="GO" id="GO:0005634">
    <property type="term" value="C:nucleus"/>
    <property type="evidence" value="ECO:0007669"/>
    <property type="project" value="TreeGrafter"/>
</dbReference>
<dbReference type="OMA" id="HEVEMDT"/>
<dbReference type="GO" id="GO:0000981">
    <property type="term" value="F:DNA-binding transcription factor activity, RNA polymerase II-specific"/>
    <property type="evidence" value="ECO:0007669"/>
    <property type="project" value="TreeGrafter"/>
</dbReference>
<dbReference type="PANTHER" id="PTHR21552">
    <property type="entry name" value="ADULT RETINA PROTEIN"/>
    <property type="match status" value="1"/>
</dbReference>
<feature type="compositionally biased region" description="Basic and acidic residues" evidence="1">
    <location>
        <begin position="303"/>
        <end position="316"/>
    </location>
</feature>
<evidence type="ECO:0000259" key="2">
    <source>
        <dbReference type="PROSITE" id="PS50217"/>
    </source>
</evidence>
<accession>A0A914B6N5</accession>
<dbReference type="SUPFAM" id="SSF57959">
    <property type="entry name" value="Leucine zipper domain"/>
    <property type="match status" value="1"/>
</dbReference>
<feature type="region of interest" description="Disordered" evidence="1">
    <location>
        <begin position="183"/>
        <end position="246"/>
    </location>
</feature>
<dbReference type="PROSITE" id="PS00036">
    <property type="entry name" value="BZIP_BASIC"/>
    <property type="match status" value="1"/>
</dbReference>
<dbReference type="PANTHER" id="PTHR21552:SF2">
    <property type="entry name" value="CREB3 REGULATORY FACTOR"/>
    <property type="match status" value="1"/>
</dbReference>
<feature type="compositionally biased region" description="Low complexity" evidence="1">
    <location>
        <begin position="287"/>
        <end position="302"/>
    </location>
</feature>
<feature type="compositionally biased region" description="Basic and acidic residues" evidence="1">
    <location>
        <begin position="328"/>
        <end position="339"/>
    </location>
</feature>
<feature type="compositionally biased region" description="Basic and acidic residues" evidence="1">
    <location>
        <begin position="222"/>
        <end position="232"/>
    </location>
</feature>
<dbReference type="GO" id="GO:0006986">
    <property type="term" value="P:response to unfolded protein"/>
    <property type="evidence" value="ECO:0007669"/>
    <property type="project" value="InterPro"/>
</dbReference>
<dbReference type="CDD" id="cd14809">
    <property type="entry name" value="bZIP_AUREO-like"/>
    <property type="match status" value="1"/>
</dbReference>
<dbReference type="InterPro" id="IPR039165">
    <property type="entry name" value="CREBRF"/>
</dbReference>
<feature type="compositionally biased region" description="Acidic residues" evidence="1">
    <location>
        <begin position="340"/>
        <end position="371"/>
    </location>
</feature>
<evidence type="ECO:0000256" key="1">
    <source>
        <dbReference type="SAM" id="MobiDB-lite"/>
    </source>
</evidence>
<evidence type="ECO:0000313" key="4">
    <source>
        <dbReference type="Proteomes" id="UP000887568"/>
    </source>
</evidence>
<keyword evidence="4" id="KW-1185">Reference proteome</keyword>
<dbReference type="Proteomes" id="UP000887568">
    <property type="component" value="Unplaced"/>
</dbReference>
<protein>
    <recommendedName>
        <fullName evidence="2">BZIP domain-containing protein</fullName>
    </recommendedName>
</protein>
<dbReference type="EnsemblMetazoa" id="XM_038215194.1">
    <property type="protein sequence ID" value="XP_038071122.1"/>
    <property type="gene ID" value="LOC119740009"/>
</dbReference>